<evidence type="ECO:0000256" key="3">
    <source>
        <dbReference type="ARBA" id="ARBA00012030"/>
    </source>
</evidence>
<keyword evidence="6" id="KW-0479">Metal-binding</keyword>
<dbReference type="InterPro" id="IPR036895">
    <property type="entry name" value="Uracil-DNA_glycosylase-like_sf"/>
</dbReference>
<feature type="domain" description="Uracil-DNA glycosylase-like" evidence="12">
    <location>
        <begin position="63"/>
        <end position="210"/>
    </location>
</feature>
<proteinExistence type="inferred from homology"/>
<evidence type="ECO:0000256" key="6">
    <source>
        <dbReference type="ARBA" id="ARBA00022723"/>
    </source>
</evidence>
<dbReference type="InterPro" id="IPR051536">
    <property type="entry name" value="UDG_Type-4/5"/>
</dbReference>
<evidence type="ECO:0000256" key="8">
    <source>
        <dbReference type="ARBA" id="ARBA00022801"/>
    </source>
</evidence>
<dbReference type="GO" id="GO:0006281">
    <property type="term" value="P:DNA repair"/>
    <property type="evidence" value="ECO:0007669"/>
    <property type="project" value="UniProtKB-KW"/>
</dbReference>
<dbReference type="AlphaFoldDB" id="A0A485LZZ9"/>
<keyword evidence="7" id="KW-0227">DNA damage</keyword>
<evidence type="ECO:0000256" key="4">
    <source>
        <dbReference type="ARBA" id="ARBA00019403"/>
    </source>
</evidence>
<sequence length="222" mass="24898">MIGNIVQLLCEEARWSGRFMILPREVAGMPKEMSKKEALEEIRERLEKCRCCTLCDTARNIVFGEGDPDADIMFIGEAPGAMEDKTGRPFVGPAGRLLTDIIEKGMGLKRSDVYIANIAKCRPPENRDPLPEEIAQCIGFLEEQIEVIRPKVIIALGKIAAQTLLNTDAPITSVRGKFHEYRGIKVMPTFHPSYLLHNPAKKREVWEDIKQVMKLLGMPLPG</sequence>
<evidence type="ECO:0000259" key="12">
    <source>
        <dbReference type="SMART" id="SM00986"/>
    </source>
</evidence>
<dbReference type="InterPro" id="IPR005273">
    <property type="entry name" value="Ura-DNA_glyco_family4"/>
</dbReference>
<evidence type="ECO:0000256" key="9">
    <source>
        <dbReference type="ARBA" id="ARBA00023004"/>
    </source>
</evidence>
<organism evidence="13">
    <name type="scientific">anaerobic digester metagenome</name>
    <dbReference type="NCBI Taxonomy" id="1263854"/>
    <lineage>
        <taxon>unclassified sequences</taxon>
        <taxon>metagenomes</taxon>
        <taxon>ecological metagenomes</taxon>
    </lineage>
</organism>
<keyword evidence="9" id="KW-0408">Iron</keyword>
<evidence type="ECO:0000256" key="11">
    <source>
        <dbReference type="ARBA" id="ARBA00023204"/>
    </source>
</evidence>
<keyword evidence="5" id="KW-0004">4Fe-4S</keyword>
<dbReference type="GO" id="GO:0051539">
    <property type="term" value="F:4 iron, 4 sulfur cluster binding"/>
    <property type="evidence" value="ECO:0007669"/>
    <property type="project" value="UniProtKB-KW"/>
</dbReference>
<dbReference type="GO" id="GO:0004844">
    <property type="term" value="F:uracil DNA N-glycosylase activity"/>
    <property type="evidence" value="ECO:0007669"/>
    <property type="project" value="UniProtKB-EC"/>
</dbReference>
<dbReference type="PANTHER" id="PTHR33693:SF1">
    <property type="entry name" value="TYPE-4 URACIL-DNA GLYCOSYLASE"/>
    <property type="match status" value="1"/>
</dbReference>
<keyword evidence="8 13" id="KW-0378">Hydrolase</keyword>
<dbReference type="SMART" id="SM00987">
    <property type="entry name" value="UreE_C"/>
    <property type="match status" value="1"/>
</dbReference>
<keyword evidence="10" id="KW-0411">Iron-sulfur</keyword>
<dbReference type="InterPro" id="IPR005122">
    <property type="entry name" value="Uracil-DNA_glycosylase-like"/>
</dbReference>
<dbReference type="Pfam" id="PF03167">
    <property type="entry name" value="UDG"/>
    <property type="match status" value="1"/>
</dbReference>
<evidence type="ECO:0000256" key="7">
    <source>
        <dbReference type="ARBA" id="ARBA00022763"/>
    </source>
</evidence>
<keyword evidence="13" id="KW-0326">Glycosidase</keyword>
<dbReference type="CDD" id="cd10030">
    <property type="entry name" value="UDG-F4_TTUDGA_SPO1dp_like"/>
    <property type="match status" value="1"/>
</dbReference>
<evidence type="ECO:0000256" key="1">
    <source>
        <dbReference type="ARBA" id="ARBA00001400"/>
    </source>
</evidence>
<reference evidence="13" key="1">
    <citation type="submission" date="2019-03" db="EMBL/GenBank/DDBJ databases">
        <authorList>
            <person name="Hao L."/>
        </authorList>
    </citation>
    <scope>NUCLEOTIDE SEQUENCE</scope>
</reference>
<dbReference type="EMBL" id="CAADRM010000092">
    <property type="protein sequence ID" value="VFU14529.1"/>
    <property type="molecule type" value="Genomic_DNA"/>
</dbReference>
<dbReference type="SUPFAM" id="SSF52141">
    <property type="entry name" value="Uracil-DNA glycosylase-like"/>
    <property type="match status" value="1"/>
</dbReference>
<name>A0A485LZZ9_9ZZZZ</name>
<keyword evidence="11" id="KW-0234">DNA repair</keyword>
<comment type="catalytic activity">
    <reaction evidence="1">
        <text>Hydrolyzes single-stranded DNA or mismatched double-stranded DNA and polynucleotides, releasing free uracil.</text>
        <dbReference type="EC" id="3.2.2.27"/>
    </reaction>
</comment>
<dbReference type="GO" id="GO:0046872">
    <property type="term" value="F:metal ion binding"/>
    <property type="evidence" value="ECO:0007669"/>
    <property type="project" value="UniProtKB-KW"/>
</dbReference>
<dbReference type="PANTHER" id="PTHR33693">
    <property type="entry name" value="TYPE-5 URACIL-DNA GLYCOSYLASE"/>
    <property type="match status" value="1"/>
</dbReference>
<dbReference type="Gene3D" id="3.40.470.10">
    <property type="entry name" value="Uracil-DNA glycosylase-like domain"/>
    <property type="match status" value="1"/>
</dbReference>
<accession>A0A485LZZ9</accession>
<evidence type="ECO:0000313" key="13">
    <source>
        <dbReference type="EMBL" id="VFU14529.1"/>
    </source>
</evidence>
<evidence type="ECO:0000256" key="2">
    <source>
        <dbReference type="ARBA" id="ARBA00006521"/>
    </source>
</evidence>
<dbReference type="SMART" id="SM00986">
    <property type="entry name" value="UDG"/>
    <property type="match status" value="1"/>
</dbReference>
<dbReference type="NCBIfam" id="TIGR00758">
    <property type="entry name" value="UDG_fam4"/>
    <property type="match status" value="1"/>
</dbReference>
<protein>
    <recommendedName>
        <fullName evidence="4">Type-4 uracil-DNA glycosylase</fullName>
        <ecNumber evidence="3">3.2.2.27</ecNumber>
    </recommendedName>
</protein>
<dbReference type="EC" id="3.2.2.27" evidence="3"/>
<gene>
    <name evidence="13" type="primary">udg</name>
    <name evidence="13" type="ORF">SCFA_30058</name>
</gene>
<evidence type="ECO:0000256" key="5">
    <source>
        <dbReference type="ARBA" id="ARBA00022485"/>
    </source>
</evidence>
<evidence type="ECO:0000256" key="10">
    <source>
        <dbReference type="ARBA" id="ARBA00023014"/>
    </source>
</evidence>
<comment type="similarity">
    <text evidence="2">Belongs to the uracil-DNA glycosylase (UDG) superfamily. Type 4 (UDGa) family.</text>
</comment>